<accession>A0A9W9S0R0</accession>
<dbReference type="OrthoDB" id="10003767at2759"/>
<dbReference type="SUPFAM" id="SSF56112">
    <property type="entry name" value="Protein kinase-like (PK-like)"/>
    <property type="match status" value="1"/>
</dbReference>
<sequence>MRHFSRYISQFSKSLPRRISSLSSSPDLFEYTSGRFLFNEDLRRAERRIQFDVDTLARAACHSVGRHLNSVTSITKLAEGGFNRVLQITFNDGYTVLARLPYKSTVLKHLIVVSEAAALALLRAYRVPVPKVIAYSPDQTNAVRTEYILLEKLEGTPLSD</sequence>
<gene>
    <name evidence="1" type="ORF">N7496_005999</name>
</gene>
<keyword evidence="2" id="KW-1185">Reference proteome</keyword>
<dbReference type="InterPro" id="IPR011009">
    <property type="entry name" value="Kinase-like_dom_sf"/>
</dbReference>
<dbReference type="InterPro" id="IPR051035">
    <property type="entry name" value="Mito_inheritance_9"/>
</dbReference>
<dbReference type="AlphaFoldDB" id="A0A9W9S0R0"/>
<dbReference type="EMBL" id="JAPZBS010000005">
    <property type="protein sequence ID" value="KAJ5369907.1"/>
    <property type="molecule type" value="Genomic_DNA"/>
</dbReference>
<keyword evidence="1" id="KW-0418">Kinase</keyword>
<dbReference type="GO" id="GO:0016301">
    <property type="term" value="F:kinase activity"/>
    <property type="evidence" value="ECO:0007669"/>
    <property type="project" value="UniProtKB-KW"/>
</dbReference>
<comment type="caution">
    <text evidence="1">The sequence shown here is derived from an EMBL/GenBank/DDBJ whole genome shotgun (WGS) entry which is preliminary data.</text>
</comment>
<dbReference type="PANTHER" id="PTHR36091:SF2">
    <property type="entry name" value="AMINOGLYCOSIDE PHOSPHOTRANSFERASE DOMAIN-CONTAINING PROTEIN"/>
    <property type="match status" value="1"/>
</dbReference>
<dbReference type="GeneID" id="81438107"/>
<protein>
    <submittedName>
        <fullName evidence="1">Kinase-like protein</fullName>
    </submittedName>
</protein>
<dbReference type="PANTHER" id="PTHR36091">
    <property type="entry name" value="ALTERED INHERITANCE OF MITOCHONDRIA PROTEIN 9, MITOCHONDRIAL"/>
    <property type="match status" value="1"/>
</dbReference>
<dbReference type="GO" id="GO:0005739">
    <property type="term" value="C:mitochondrion"/>
    <property type="evidence" value="ECO:0007669"/>
    <property type="project" value="TreeGrafter"/>
</dbReference>
<dbReference type="Proteomes" id="UP001147782">
    <property type="component" value="Unassembled WGS sequence"/>
</dbReference>
<proteinExistence type="predicted"/>
<dbReference type="RefSeq" id="XP_056554341.1">
    <property type="nucleotide sequence ID" value="XM_056698928.1"/>
</dbReference>
<reference evidence="1" key="1">
    <citation type="submission" date="2022-11" db="EMBL/GenBank/DDBJ databases">
        <authorList>
            <person name="Petersen C."/>
        </authorList>
    </citation>
    <scope>NUCLEOTIDE SEQUENCE</scope>
    <source>
        <strain evidence="1">IBT 29864</strain>
    </source>
</reference>
<name>A0A9W9S0R0_9EURO</name>
<dbReference type="Gene3D" id="3.30.200.20">
    <property type="entry name" value="Phosphorylase Kinase, domain 1"/>
    <property type="match status" value="1"/>
</dbReference>
<evidence type="ECO:0000313" key="1">
    <source>
        <dbReference type="EMBL" id="KAJ5369907.1"/>
    </source>
</evidence>
<organism evidence="1 2">
    <name type="scientific">Penicillium cataractarum</name>
    <dbReference type="NCBI Taxonomy" id="2100454"/>
    <lineage>
        <taxon>Eukaryota</taxon>
        <taxon>Fungi</taxon>
        <taxon>Dikarya</taxon>
        <taxon>Ascomycota</taxon>
        <taxon>Pezizomycotina</taxon>
        <taxon>Eurotiomycetes</taxon>
        <taxon>Eurotiomycetidae</taxon>
        <taxon>Eurotiales</taxon>
        <taxon>Aspergillaceae</taxon>
        <taxon>Penicillium</taxon>
    </lineage>
</organism>
<keyword evidence="1" id="KW-0808">Transferase</keyword>
<reference evidence="1" key="2">
    <citation type="journal article" date="2023" name="IMA Fungus">
        <title>Comparative genomic study of the Penicillium genus elucidates a diverse pangenome and 15 lateral gene transfer events.</title>
        <authorList>
            <person name="Petersen C."/>
            <person name="Sorensen T."/>
            <person name="Nielsen M.R."/>
            <person name="Sondergaard T.E."/>
            <person name="Sorensen J.L."/>
            <person name="Fitzpatrick D.A."/>
            <person name="Frisvad J.C."/>
            <person name="Nielsen K.L."/>
        </authorList>
    </citation>
    <scope>NUCLEOTIDE SEQUENCE</scope>
    <source>
        <strain evidence="1">IBT 29864</strain>
    </source>
</reference>
<evidence type="ECO:0000313" key="2">
    <source>
        <dbReference type="Proteomes" id="UP001147782"/>
    </source>
</evidence>